<evidence type="ECO:0000313" key="2">
    <source>
        <dbReference type="EMBL" id="MCW0523541.1"/>
    </source>
</evidence>
<organism evidence="2 3">
    <name type="scientific">Riemerella anatipestifer</name>
    <name type="common">Moraxella anatipestifer</name>
    <dbReference type="NCBI Taxonomy" id="34085"/>
    <lineage>
        <taxon>Bacteria</taxon>
        <taxon>Pseudomonadati</taxon>
        <taxon>Bacteroidota</taxon>
        <taxon>Flavobacteriia</taxon>
        <taxon>Flavobacteriales</taxon>
        <taxon>Weeksellaceae</taxon>
        <taxon>Riemerella</taxon>
    </lineage>
</organism>
<reference evidence="2" key="1">
    <citation type="submission" date="2022-10" db="EMBL/GenBank/DDBJ databases">
        <title>Sifting through the core-genome to identify putative cross-protective antigens against Riemerella anatipestifer.</title>
        <authorList>
            <person name="Zheng X."/>
            <person name="Zhang W."/>
        </authorList>
    </citation>
    <scope>NUCLEOTIDE SEQUENCE</scope>
    <source>
        <strain evidence="2">ZWRA178</strain>
    </source>
</reference>
<gene>
    <name evidence="2" type="ORF">OKE68_04320</name>
</gene>
<dbReference type="AlphaFoldDB" id="A0AAP3EWB6"/>
<feature type="compositionally biased region" description="Basic and acidic residues" evidence="1">
    <location>
        <begin position="83"/>
        <end position="106"/>
    </location>
</feature>
<feature type="compositionally biased region" description="Basic and acidic residues" evidence="1">
    <location>
        <begin position="49"/>
        <end position="74"/>
    </location>
</feature>
<dbReference type="Proteomes" id="UP001207440">
    <property type="component" value="Unassembled WGS sequence"/>
</dbReference>
<feature type="region of interest" description="Disordered" evidence="1">
    <location>
        <begin position="49"/>
        <end position="134"/>
    </location>
</feature>
<dbReference type="RefSeq" id="WP_064970229.1">
    <property type="nucleotide sequence ID" value="NZ_CP029760.1"/>
</dbReference>
<feature type="compositionally biased region" description="Basic and acidic residues" evidence="1">
    <location>
        <begin position="115"/>
        <end position="126"/>
    </location>
</feature>
<evidence type="ECO:0000256" key="1">
    <source>
        <dbReference type="SAM" id="MobiDB-lite"/>
    </source>
</evidence>
<comment type="caution">
    <text evidence="2">The sequence shown here is derived from an EMBL/GenBank/DDBJ whole genome shotgun (WGS) entry which is preliminary data.</text>
</comment>
<sequence>MQQIFKDNPGLDVCYKTSDNKYFFTPNDAHNYASNLKDKNVEKLVRPIALDDVKKEDAPKEKVNTSDTEKKEDTANENAGTSEADKKEDAPKEKVNTSDVEKKEDSANENAGASETEKKEDTENKKVKTPKTKK</sequence>
<protein>
    <submittedName>
        <fullName evidence="2">Uncharacterized protein</fullName>
    </submittedName>
</protein>
<proteinExistence type="predicted"/>
<name>A0AAP3EWB6_RIEAN</name>
<accession>A0AAP3EWB6</accession>
<dbReference type="EMBL" id="JAOZYT010000019">
    <property type="protein sequence ID" value="MCW0523541.1"/>
    <property type="molecule type" value="Genomic_DNA"/>
</dbReference>
<evidence type="ECO:0000313" key="3">
    <source>
        <dbReference type="Proteomes" id="UP001207440"/>
    </source>
</evidence>